<evidence type="ECO:0000256" key="7">
    <source>
        <dbReference type="ARBA" id="ARBA00023002"/>
    </source>
</evidence>
<evidence type="ECO:0000313" key="13">
    <source>
        <dbReference type="Proteomes" id="UP000441080"/>
    </source>
</evidence>
<keyword evidence="8" id="KW-0443">Lipid metabolism</keyword>
<dbReference type="PANTHER" id="PTHR43550">
    <property type="entry name" value="3-KETODIHYDROSPHINGOSINE REDUCTASE"/>
    <property type="match status" value="1"/>
</dbReference>
<evidence type="ECO:0000256" key="8">
    <source>
        <dbReference type="ARBA" id="ARBA00023098"/>
    </source>
</evidence>
<dbReference type="InterPro" id="IPR045022">
    <property type="entry name" value="KDSR-like"/>
</dbReference>
<dbReference type="InterPro" id="IPR002347">
    <property type="entry name" value="SDR_fam"/>
</dbReference>
<gene>
    <name evidence="12" type="ORF">NIES3807_38010</name>
</gene>
<dbReference type="GO" id="GO:0047560">
    <property type="term" value="F:3-dehydrosphinganine reductase activity"/>
    <property type="evidence" value="ECO:0007669"/>
    <property type="project" value="UniProtKB-EC"/>
</dbReference>
<comment type="pathway">
    <text evidence="2">Lipid metabolism; sphingolipid metabolism.</text>
</comment>
<dbReference type="InterPro" id="IPR057326">
    <property type="entry name" value="KR_dom"/>
</dbReference>
<accession>A0AAD3B3N7</accession>
<protein>
    <recommendedName>
        <fullName evidence="9">3-dehydrosphinganine reductase</fullName>
        <ecNumber evidence="9">1.1.1.102</ecNumber>
    </recommendedName>
</protein>
<dbReference type="PROSITE" id="PS51257">
    <property type="entry name" value="PROKAR_LIPOPROTEIN"/>
    <property type="match status" value="1"/>
</dbReference>
<dbReference type="EMBL" id="BJCK01000095">
    <property type="protein sequence ID" value="GCL60616.1"/>
    <property type="molecule type" value="Genomic_DNA"/>
</dbReference>
<evidence type="ECO:0000256" key="10">
    <source>
        <dbReference type="SAM" id="Phobius"/>
    </source>
</evidence>
<dbReference type="SMART" id="SM00822">
    <property type="entry name" value="PKS_KR"/>
    <property type="match status" value="1"/>
</dbReference>
<keyword evidence="5" id="KW-0521">NADP</keyword>
<dbReference type="Pfam" id="PF00106">
    <property type="entry name" value="adh_short"/>
    <property type="match status" value="1"/>
</dbReference>
<dbReference type="Gene3D" id="3.40.50.720">
    <property type="entry name" value="NAD(P)-binding Rossmann-like Domain"/>
    <property type="match status" value="1"/>
</dbReference>
<evidence type="ECO:0000259" key="11">
    <source>
        <dbReference type="SMART" id="SM00822"/>
    </source>
</evidence>
<keyword evidence="10" id="KW-0812">Transmembrane</keyword>
<evidence type="ECO:0000313" key="12">
    <source>
        <dbReference type="EMBL" id="GCL60616.1"/>
    </source>
</evidence>
<dbReference type="Proteomes" id="UP000441080">
    <property type="component" value="Unassembled WGS sequence"/>
</dbReference>
<sequence>MKFNGKHAIITGGSSGIGKATAGLLVSQGCHVCLIARDPLKLEQARRELEGAKQYPEQKIIIAGADVSDQPQAEKAIQRAIEEASPPDILITSAGIARPDYVQNLSIEIFERTMAVNYFGSLYCVLEVLKSMETRRTGHIVLVSSGAGLIGLFGYSAYSPSKFAVRGLAEALRGELKVSGIGLSIVYPPDTDTPQLEQENRTKPPETKAITAVAKLWTADAVAAEILRGIEKKSFVIAPGLEMGLLARLHSLFGDAVNYFLDREVARVRSGSIEKR</sequence>
<comment type="pathway">
    <text evidence="3">Sphingolipid metabolism.</text>
</comment>
<keyword evidence="10" id="KW-1133">Transmembrane helix</keyword>
<evidence type="ECO:0000256" key="5">
    <source>
        <dbReference type="ARBA" id="ARBA00022857"/>
    </source>
</evidence>
<evidence type="ECO:0000256" key="3">
    <source>
        <dbReference type="ARBA" id="ARBA00004991"/>
    </source>
</evidence>
<feature type="transmembrane region" description="Helical" evidence="10">
    <location>
        <begin position="140"/>
        <end position="158"/>
    </location>
</feature>
<dbReference type="GO" id="GO:0006666">
    <property type="term" value="P:3-keto-sphinganine metabolic process"/>
    <property type="evidence" value="ECO:0007669"/>
    <property type="project" value="InterPro"/>
</dbReference>
<feature type="domain" description="Ketoreductase" evidence="11">
    <location>
        <begin position="6"/>
        <end position="189"/>
    </location>
</feature>
<comment type="subcellular location">
    <subcellularLocation>
        <location evidence="1">Endoplasmic reticulum</location>
    </subcellularLocation>
</comment>
<dbReference type="AlphaFoldDB" id="A0AAD3B3N7"/>
<evidence type="ECO:0000256" key="6">
    <source>
        <dbReference type="ARBA" id="ARBA00022919"/>
    </source>
</evidence>
<keyword evidence="4" id="KW-0256">Endoplasmic reticulum</keyword>
<dbReference type="GO" id="GO:0016020">
    <property type="term" value="C:membrane"/>
    <property type="evidence" value="ECO:0007669"/>
    <property type="project" value="GOC"/>
</dbReference>
<keyword evidence="7" id="KW-0560">Oxidoreductase</keyword>
<dbReference type="FunFam" id="3.40.50.720:FF:000468">
    <property type="entry name" value="Short-chain dehydrogenase, putative"/>
    <property type="match status" value="1"/>
</dbReference>
<keyword evidence="10" id="KW-0472">Membrane</keyword>
<dbReference type="CDD" id="cd08939">
    <property type="entry name" value="KDSR-like_SDR_c"/>
    <property type="match status" value="1"/>
</dbReference>
<dbReference type="InterPro" id="IPR036291">
    <property type="entry name" value="NAD(P)-bd_dom_sf"/>
</dbReference>
<reference evidence="12 13" key="1">
    <citation type="submission" date="2019-02" db="EMBL/GenBank/DDBJ databases">
        <title>Draft genome sequence of Arthrospira platensis NIES-3807.</title>
        <authorList>
            <person name="Yamaguchi H."/>
            <person name="Suzuki S."/>
            <person name="Kawachi M."/>
        </authorList>
    </citation>
    <scope>NUCLEOTIDE SEQUENCE [LARGE SCALE GENOMIC DNA]</scope>
    <source>
        <strain evidence="12 13">NIES-3807</strain>
    </source>
</reference>
<dbReference type="EC" id="1.1.1.102" evidence="9"/>
<evidence type="ECO:0000256" key="1">
    <source>
        <dbReference type="ARBA" id="ARBA00004240"/>
    </source>
</evidence>
<evidence type="ECO:0000256" key="9">
    <source>
        <dbReference type="ARBA" id="ARBA00026112"/>
    </source>
</evidence>
<dbReference type="SUPFAM" id="SSF51735">
    <property type="entry name" value="NAD(P)-binding Rossmann-fold domains"/>
    <property type="match status" value="1"/>
</dbReference>
<dbReference type="PRINTS" id="PR00081">
    <property type="entry name" value="GDHRDH"/>
</dbReference>
<evidence type="ECO:0000256" key="4">
    <source>
        <dbReference type="ARBA" id="ARBA00022824"/>
    </source>
</evidence>
<dbReference type="PANTHER" id="PTHR43550:SF3">
    <property type="entry name" value="3-KETODIHYDROSPHINGOSINE REDUCTASE"/>
    <property type="match status" value="1"/>
</dbReference>
<dbReference type="RefSeq" id="WP_159298040.1">
    <property type="nucleotide sequence ID" value="NZ_BJCK01000095.1"/>
</dbReference>
<name>A0AAD3B3N7_MICAE</name>
<evidence type="ECO:0000256" key="2">
    <source>
        <dbReference type="ARBA" id="ARBA00004760"/>
    </source>
</evidence>
<dbReference type="GO" id="GO:0030148">
    <property type="term" value="P:sphingolipid biosynthetic process"/>
    <property type="evidence" value="ECO:0007669"/>
    <property type="project" value="InterPro"/>
</dbReference>
<organism evidence="12 13">
    <name type="scientific">Microcystis aeruginosa NIES-3807</name>
    <dbReference type="NCBI Taxonomy" id="2517785"/>
    <lineage>
        <taxon>Bacteria</taxon>
        <taxon>Bacillati</taxon>
        <taxon>Cyanobacteriota</taxon>
        <taxon>Cyanophyceae</taxon>
        <taxon>Oscillatoriophycideae</taxon>
        <taxon>Chroococcales</taxon>
        <taxon>Microcystaceae</taxon>
        <taxon>Microcystis</taxon>
    </lineage>
</organism>
<proteinExistence type="predicted"/>
<comment type="caution">
    <text evidence="12">The sequence shown here is derived from an EMBL/GenBank/DDBJ whole genome shotgun (WGS) entry which is preliminary data.</text>
</comment>
<keyword evidence="6" id="KW-0746">Sphingolipid metabolism</keyword>